<keyword evidence="2" id="KW-1185">Reference proteome</keyword>
<dbReference type="Pfam" id="PF14072">
    <property type="entry name" value="DndB"/>
    <property type="match status" value="1"/>
</dbReference>
<organism evidence="1 2">
    <name type="scientific">Dyadobacter fermentans (strain ATCC 700827 / DSM 18053 / CIP 107007 / KCTC 52180 / NS114)</name>
    <dbReference type="NCBI Taxonomy" id="471854"/>
    <lineage>
        <taxon>Bacteria</taxon>
        <taxon>Pseudomonadati</taxon>
        <taxon>Bacteroidota</taxon>
        <taxon>Cytophagia</taxon>
        <taxon>Cytophagales</taxon>
        <taxon>Spirosomataceae</taxon>
        <taxon>Dyadobacter</taxon>
    </lineage>
</organism>
<dbReference type="InterPro" id="IPR017642">
    <property type="entry name" value="DNA_S_mod_DndB"/>
</dbReference>
<name>C6W3B8_DYAFD</name>
<dbReference type="EMBL" id="CP001619">
    <property type="protein sequence ID" value="ACT92222.1"/>
    <property type="molecule type" value="Genomic_DNA"/>
</dbReference>
<dbReference type="AlphaFoldDB" id="C6W3B8"/>
<gene>
    <name evidence="1" type="ordered locus">Dfer_0973</name>
</gene>
<evidence type="ECO:0000313" key="1">
    <source>
        <dbReference type="EMBL" id="ACT92222.1"/>
    </source>
</evidence>
<dbReference type="Proteomes" id="UP000002011">
    <property type="component" value="Chromosome"/>
</dbReference>
<evidence type="ECO:0000313" key="2">
    <source>
        <dbReference type="Proteomes" id="UP000002011"/>
    </source>
</evidence>
<dbReference type="KEGG" id="dfe:Dfer_0973"/>
<dbReference type="OrthoDB" id="59486at2"/>
<dbReference type="STRING" id="471854.Dfer_0973"/>
<proteinExistence type="predicted"/>
<protein>
    <submittedName>
        <fullName evidence="1">DGQHR domain protein</fullName>
    </submittedName>
</protein>
<dbReference type="HOGENOM" id="CLU_611973_0_0_10"/>
<accession>C6W3B8</accession>
<reference evidence="1 2" key="1">
    <citation type="journal article" date="2009" name="Stand. Genomic Sci.">
        <title>Complete genome sequence of Dyadobacter fermentans type strain (NS114).</title>
        <authorList>
            <person name="Lang E."/>
            <person name="Lapidus A."/>
            <person name="Chertkov O."/>
            <person name="Brettin T."/>
            <person name="Detter J.C."/>
            <person name="Han C."/>
            <person name="Copeland A."/>
            <person name="Glavina Del Rio T."/>
            <person name="Nolan M."/>
            <person name="Chen F."/>
            <person name="Lucas S."/>
            <person name="Tice H."/>
            <person name="Cheng J.F."/>
            <person name="Land M."/>
            <person name="Hauser L."/>
            <person name="Chang Y.J."/>
            <person name="Jeffries C.D."/>
            <person name="Kopitz M."/>
            <person name="Bruce D."/>
            <person name="Goodwin L."/>
            <person name="Pitluck S."/>
            <person name="Ovchinnikova G."/>
            <person name="Pati A."/>
            <person name="Ivanova N."/>
            <person name="Mavrommatis K."/>
            <person name="Chen A."/>
            <person name="Palaniappan K."/>
            <person name="Chain P."/>
            <person name="Bristow J."/>
            <person name="Eisen J.A."/>
            <person name="Markowitz V."/>
            <person name="Hugenholtz P."/>
            <person name="Goker M."/>
            <person name="Rohde M."/>
            <person name="Kyrpides N.C."/>
            <person name="Klenk H.P."/>
        </authorList>
    </citation>
    <scope>NUCLEOTIDE SEQUENCE [LARGE SCALE GENOMIC DNA]</scope>
    <source>
        <strain evidence="2">ATCC 700827 / DSM 18053 / CIP 107007 / KCTC 52180 / NS114</strain>
    </source>
</reference>
<sequence length="468" mass="52587">MSEITTLDSALDSSGNVGKPIKTFVGYNTGFRTLTLNMSLYEVNEMTEVANEQSLNTIEVAQRKLDISHASSIAKYILKGLLAAISNSPRLNGSSSFARISKAMGEQPYIAIPPLVASLRNTGFGGSNLQVLPLKTIGSEEVACFKIFLSQSDTLWIVDGQHRRKAIELVSDFIRHVLTYHKYPARGPILLYDGGKEQIGGDELFVWQVCLEKMKECTVAIEVHLGLDVEKERQLFHDLNNLGKRVDRGMALQYDGSNPVNTYIKDHLFATIFPESGIQEITERQRKDGIESGFTHQEVVSINALLFLNKTSIQSATPSQVDAKIELANRFWKTVAEIPGISSVDARRDTVAAQPVVLKALAKLTYDFHSEKKRTWNIPEYQKQLWEAIASFDFSHENPAWRYYQLESDEIEEMGLTSLESYLPSIEDGNRDLGQFSNGMFHFGAKHNDIYPIIGDIVRWYAKLPSRK</sequence>
<dbReference type="RefSeq" id="WP_015810476.1">
    <property type="nucleotide sequence ID" value="NC_013037.1"/>
</dbReference>